<feature type="domain" description="Serine-threonine/tyrosine-protein kinase catalytic" evidence="13">
    <location>
        <begin position="39"/>
        <end position="81"/>
    </location>
</feature>
<proteinExistence type="predicted"/>
<organism evidence="14 15">
    <name type="scientific">Musa balbisiana</name>
    <name type="common">Banana</name>
    <dbReference type="NCBI Taxonomy" id="52838"/>
    <lineage>
        <taxon>Eukaryota</taxon>
        <taxon>Viridiplantae</taxon>
        <taxon>Streptophyta</taxon>
        <taxon>Embryophyta</taxon>
        <taxon>Tracheophyta</taxon>
        <taxon>Spermatophyta</taxon>
        <taxon>Magnoliopsida</taxon>
        <taxon>Liliopsida</taxon>
        <taxon>Zingiberales</taxon>
        <taxon>Musaceae</taxon>
        <taxon>Musa</taxon>
    </lineage>
</organism>
<keyword evidence="4" id="KW-0808">Transferase</keyword>
<dbReference type="GO" id="GO:0005886">
    <property type="term" value="C:plasma membrane"/>
    <property type="evidence" value="ECO:0007669"/>
    <property type="project" value="UniProtKB-SubCell"/>
</dbReference>
<keyword evidence="8" id="KW-1133">Transmembrane helix</keyword>
<dbReference type="Proteomes" id="UP000317650">
    <property type="component" value="Chromosome 3"/>
</dbReference>
<dbReference type="PANTHER" id="PTHR47982:SF69">
    <property type="entry name" value="NON-SPECIFIC SERINE_THREONINE PROTEIN KINASE"/>
    <property type="match status" value="1"/>
</dbReference>
<reference evidence="14 15" key="1">
    <citation type="journal article" date="2019" name="Nat. Plants">
        <title>Genome sequencing of Musa balbisiana reveals subgenome evolution and function divergence in polyploid bananas.</title>
        <authorList>
            <person name="Yao X."/>
        </authorList>
    </citation>
    <scope>NUCLEOTIDE SEQUENCE [LARGE SCALE GENOMIC DNA]</scope>
    <source>
        <strain evidence="15">cv. DH-PKW</strain>
        <tissue evidence="14">Leaves</tissue>
    </source>
</reference>
<evidence type="ECO:0000256" key="1">
    <source>
        <dbReference type="ARBA" id="ARBA00004162"/>
    </source>
</evidence>
<evidence type="ECO:0000256" key="3">
    <source>
        <dbReference type="ARBA" id="ARBA00022527"/>
    </source>
</evidence>
<gene>
    <name evidence="14" type="ORF">C4D60_Mb03t17250</name>
</gene>
<protein>
    <recommendedName>
        <fullName evidence="2">non-specific serine/threonine protein kinase</fullName>
        <ecNumber evidence="2">2.7.11.1</ecNumber>
    </recommendedName>
</protein>
<comment type="catalytic activity">
    <reaction evidence="10">
        <text>L-threonyl-[protein] + ATP = O-phospho-L-threonyl-[protein] + ADP + H(+)</text>
        <dbReference type="Rhea" id="RHEA:46608"/>
        <dbReference type="Rhea" id="RHEA-COMP:11060"/>
        <dbReference type="Rhea" id="RHEA-COMP:11605"/>
        <dbReference type="ChEBI" id="CHEBI:15378"/>
        <dbReference type="ChEBI" id="CHEBI:30013"/>
        <dbReference type="ChEBI" id="CHEBI:30616"/>
        <dbReference type="ChEBI" id="CHEBI:61977"/>
        <dbReference type="ChEBI" id="CHEBI:456216"/>
        <dbReference type="EC" id="2.7.11.1"/>
    </reaction>
</comment>
<dbReference type="SUPFAM" id="SSF56112">
    <property type="entry name" value="Protein kinase-like (PK-like)"/>
    <property type="match status" value="1"/>
</dbReference>
<evidence type="ECO:0000256" key="11">
    <source>
        <dbReference type="ARBA" id="ARBA00048679"/>
    </source>
</evidence>
<evidence type="ECO:0000256" key="6">
    <source>
        <dbReference type="ARBA" id="ARBA00022741"/>
    </source>
</evidence>
<keyword evidence="9" id="KW-0472">Membrane</keyword>
<dbReference type="Pfam" id="PF07714">
    <property type="entry name" value="PK_Tyr_Ser-Thr"/>
    <property type="match status" value="1"/>
</dbReference>
<evidence type="ECO:0000256" key="5">
    <source>
        <dbReference type="ARBA" id="ARBA00022692"/>
    </source>
</evidence>
<dbReference type="PANTHER" id="PTHR47982">
    <property type="entry name" value="PROLINE-RICH RECEPTOR-LIKE PROTEIN KINASE PERK4"/>
    <property type="match status" value="1"/>
</dbReference>
<keyword evidence="6" id="KW-0547">Nucleotide-binding</keyword>
<comment type="catalytic activity">
    <reaction evidence="11">
        <text>L-seryl-[protein] + ATP = O-phospho-L-seryl-[protein] + ADP + H(+)</text>
        <dbReference type="Rhea" id="RHEA:17989"/>
        <dbReference type="Rhea" id="RHEA-COMP:9863"/>
        <dbReference type="Rhea" id="RHEA-COMP:11604"/>
        <dbReference type="ChEBI" id="CHEBI:15378"/>
        <dbReference type="ChEBI" id="CHEBI:29999"/>
        <dbReference type="ChEBI" id="CHEBI:30616"/>
        <dbReference type="ChEBI" id="CHEBI:83421"/>
        <dbReference type="ChEBI" id="CHEBI:456216"/>
        <dbReference type="EC" id="2.7.11.1"/>
    </reaction>
</comment>
<dbReference type="EMBL" id="PYDT01000006">
    <property type="protein sequence ID" value="THU58706.1"/>
    <property type="molecule type" value="Genomic_DNA"/>
</dbReference>
<dbReference type="Gene3D" id="1.10.510.10">
    <property type="entry name" value="Transferase(Phosphotransferase) domain 1"/>
    <property type="match status" value="1"/>
</dbReference>
<dbReference type="EC" id="2.7.11.1" evidence="2"/>
<evidence type="ECO:0000313" key="15">
    <source>
        <dbReference type="Proteomes" id="UP000317650"/>
    </source>
</evidence>
<evidence type="ECO:0000256" key="10">
    <source>
        <dbReference type="ARBA" id="ARBA00047899"/>
    </source>
</evidence>
<keyword evidence="5" id="KW-0812">Transmembrane</keyword>
<comment type="caution">
    <text evidence="14">The sequence shown here is derived from an EMBL/GenBank/DDBJ whole genome shotgun (WGS) entry which is preliminary data.</text>
</comment>
<evidence type="ECO:0000256" key="7">
    <source>
        <dbReference type="ARBA" id="ARBA00022840"/>
    </source>
</evidence>
<sequence>MAGRINQLWNGQPDIKLLWVALKLFTVILRQPISFLIQTLRQRYVAPEYATSGRLTDKSDVFSFGVVMLELITGRRPVYSNQSYMDESLVTWIVRYLEGEISLEMLHGEVLPGYSALQASSTYDSSQNNEHMVRLRRMAFANQDMSSLFSEPISESDPNQESSGGDEEAYNEITRLKKNSTSESSSAV</sequence>
<accession>A0A4V4H665</accession>
<evidence type="ECO:0000256" key="12">
    <source>
        <dbReference type="SAM" id="MobiDB-lite"/>
    </source>
</evidence>
<feature type="compositionally biased region" description="Polar residues" evidence="12">
    <location>
        <begin position="179"/>
        <end position="188"/>
    </location>
</feature>
<keyword evidence="3" id="KW-0418">Kinase</keyword>
<dbReference type="InterPro" id="IPR001245">
    <property type="entry name" value="Ser-Thr/Tyr_kinase_cat_dom"/>
</dbReference>
<dbReference type="AlphaFoldDB" id="A0A4V4H665"/>
<keyword evidence="7" id="KW-0067">ATP-binding</keyword>
<dbReference type="GO" id="GO:0005524">
    <property type="term" value="F:ATP binding"/>
    <property type="evidence" value="ECO:0007669"/>
    <property type="project" value="UniProtKB-KW"/>
</dbReference>
<evidence type="ECO:0000313" key="14">
    <source>
        <dbReference type="EMBL" id="THU58706.1"/>
    </source>
</evidence>
<evidence type="ECO:0000256" key="4">
    <source>
        <dbReference type="ARBA" id="ARBA00022679"/>
    </source>
</evidence>
<dbReference type="InterPro" id="IPR047117">
    <property type="entry name" value="PERK1-13-like"/>
</dbReference>
<name>A0A4V4H665_MUSBA</name>
<comment type="subcellular location">
    <subcellularLocation>
        <location evidence="1">Cell membrane</location>
        <topology evidence="1">Single-pass membrane protein</topology>
    </subcellularLocation>
</comment>
<evidence type="ECO:0000256" key="9">
    <source>
        <dbReference type="ARBA" id="ARBA00023136"/>
    </source>
</evidence>
<evidence type="ECO:0000259" key="13">
    <source>
        <dbReference type="Pfam" id="PF07714"/>
    </source>
</evidence>
<evidence type="ECO:0000256" key="8">
    <source>
        <dbReference type="ARBA" id="ARBA00022989"/>
    </source>
</evidence>
<evidence type="ECO:0000256" key="2">
    <source>
        <dbReference type="ARBA" id="ARBA00012513"/>
    </source>
</evidence>
<dbReference type="InterPro" id="IPR011009">
    <property type="entry name" value="Kinase-like_dom_sf"/>
</dbReference>
<feature type="region of interest" description="Disordered" evidence="12">
    <location>
        <begin position="149"/>
        <end position="188"/>
    </location>
</feature>
<keyword evidence="15" id="KW-1185">Reference proteome</keyword>
<dbReference type="STRING" id="52838.A0A4V4H665"/>
<dbReference type="GO" id="GO:0004674">
    <property type="term" value="F:protein serine/threonine kinase activity"/>
    <property type="evidence" value="ECO:0007669"/>
    <property type="project" value="UniProtKB-KW"/>
</dbReference>
<keyword evidence="3" id="KW-0723">Serine/threonine-protein kinase</keyword>